<name>A0ACA9RRN0_9GLOM</name>
<feature type="non-terminal residue" evidence="1">
    <location>
        <position position="1"/>
    </location>
</feature>
<reference evidence="1" key="1">
    <citation type="submission" date="2021-06" db="EMBL/GenBank/DDBJ databases">
        <authorList>
            <person name="Kallberg Y."/>
            <person name="Tangrot J."/>
            <person name="Rosling A."/>
        </authorList>
    </citation>
    <scope>NUCLEOTIDE SEQUENCE</scope>
    <source>
        <strain evidence="1">MA461A</strain>
    </source>
</reference>
<organism evidence="1 2">
    <name type="scientific">Racocetra persica</name>
    <dbReference type="NCBI Taxonomy" id="160502"/>
    <lineage>
        <taxon>Eukaryota</taxon>
        <taxon>Fungi</taxon>
        <taxon>Fungi incertae sedis</taxon>
        <taxon>Mucoromycota</taxon>
        <taxon>Glomeromycotina</taxon>
        <taxon>Glomeromycetes</taxon>
        <taxon>Diversisporales</taxon>
        <taxon>Gigasporaceae</taxon>
        <taxon>Racocetra</taxon>
    </lineage>
</organism>
<comment type="caution">
    <text evidence="1">The sequence shown here is derived from an EMBL/GenBank/DDBJ whole genome shotgun (WGS) entry which is preliminary data.</text>
</comment>
<feature type="non-terminal residue" evidence="1">
    <location>
        <position position="371"/>
    </location>
</feature>
<sequence>KHQAWILSPEPEPNSPSTAPEGAIEKEKERRWALLGKYLSQYVTYTNPTTAWLLNDDMTGRLTKTFFSTITNNENLGGVRLIRGYQEVKRFAFQKSNEDTAKKKKEEAETVTRSIPPLDAQQRDIKLETMETQDYENEESEGEERVIDHLILVIHGIGQKLSERIEWLHFVNDVNTLRKTLKSIFANHTPETSQNSAKSGSSTSSSRRNSTLSDRFSQGKNGIQVLPIQWRQEIKFGMAADEENFQRDLGLPKAAEEGKTTLGEVTLEGVPTLRLLLSDVLMDEIMINTVTNEANRIYNLFIQRNPKFVENGGKVSLYGHSLGSVLAFDVLCHQPPIPPSTGEIAPTSGTKHESYAKLDFPVQNFFSAGSP</sequence>
<accession>A0ACA9RRN0</accession>
<keyword evidence="2" id="KW-1185">Reference proteome</keyword>
<dbReference type="EMBL" id="CAJVQC010065787">
    <property type="protein sequence ID" value="CAG8805828.1"/>
    <property type="molecule type" value="Genomic_DNA"/>
</dbReference>
<evidence type="ECO:0000313" key="2">
    <source>
        <dbReference type="Proteomes" id="UP000789920"/>
    </source>
</evidence>
<proteinExistence type="predicted"/>
<gene>
    <name evidence="1" type="ORF">RPERSI_LOCUS22026</name>
</gene>
<protein>
    <submittedName>
        <fullName evidence="1">10268_t:CDS:1</fullName>
    </submittedName>
</protein>
<dbReference type="Proteomes" id="UP000789920">
    <property type="component" value="Unassembled WGS sequence"/>
</dbReference>
<evidence type="ECO:0000313" key="1">
    <source>
        <dbReference type="EMBL" id="CAG8805828.1"/>
    </source>
</evidence>